<reference evidence="1 2" key="1">
    <citation type="submission" date="2019-05" db="EMBL/GenBank/DDBJ databases">
        <title>Dyadobacter AR-3-8 sp. nov., isolated from arctic soil.</title>
        <authorList>
            <person name="Chaudhary D.K."/>
        </authorList>
    </citation>
    <scope>NUCLEOTIDE SEQUENCE [LARGE SCALE GENOMIC DNA]</scope>
    <source>
        <strain evidence="1 2">AR-3-8</strain>
    </source>
</reference>
<proteinExistence type="predicted"/>
<dbReference type="AlphaFoldDB" id="A0A4U6CY13"/>
<dbReference type="EMBL" id="SZVO01000015">
    <property type="protein sequence ID" value="TKT88611.1"/>
    <property type="molecule type" value="Genomic_DNA"/>
</dbReference>
<accession>A0A4U6CY13</accession>
<comment type="caution">
    <text evidence="1">The sequence shown here is derived from an EMBL/GenBank/DDBJ whole genome shotgun (WGS) entry which is preliminary data.</text>
</comment>
<dbReference type="RefSeq" id="WP_137343148.1">
    <property type="nucleotide sequence ID" value="NZ_BSQH01000012.1"/>
</dbReference>
<organism evidence="1 2">
    <name type="scientific">Dyadobacter frigoris</name>
    <dbReference type="NCBI Taxonomy" id="2576211"/>
    <lineage>
        <taxon>Bacteria</taxon>
        <taxon>Pseudomonadati</taxon>
        <taxon>Bacteroidota</taxon>
        <taxon>Cytophagia</taxon>
        <taxon>Cytophagales</taxon>
        <taxon>Spirosomataceae</taxon>
        <taxon>Dyadobacter</taxon>
    </lineage>
</organism>
<keyword evidence="2" id="KW-1185">Reference proteome</keyword>
<dbReference type="OrthoDB" id="9764015at2"/>
<evidence type="ECO:0000313" key="1">
    <source>
        <dbReference type="EMBL" id="TKT88611.1"/>
    </source>
</evidence>
<name>A0A4U6CY13_9BACT</name>
<protein>
    <submittedName>
        <fullName evidence="1">Uncharacterized protein</fullName>
    </submittedName>
</protein>
<dbReference type="Proteomes" id="UP000304900">
    <property type="component" value="Unassembled WGS sequence"/>
</dbReference>
<gene>
    <name evidence="1" type="ORF">FDK13_27080</name>
</gene>
<evidence type="ECO:0000313" key="2">
    <source>
        <dbReference type="Proteomes" id="UP000304900"/>
    </source>
</evidence>
<sequence>MTVEETKLSQSATFLSADGTYNKNFWGDKYKVQGVIKNAATNAAYNDAVVRITYYSKTGTVLASKEYTLYEKFPPRSTTKFELKVENYKDVDSMGRFTR</sequence>